<feature type="region of interest" description="Disordered" evidence="1">
    <location>
        <begin position="21"/>
        <end position="54"/>
    </location>
</feature>
<feature type="compositionally biased region" description="Polar residues" evidence="1">
    <location>
        <begin position="34"/>
        <end position="52"/>
    </location>
</feature>
<dbReference type="Proteomes" id="UP000019376">
    <property type="component" value="Unassembled WGS sequence"/>
</dbReference>
<evidence type="ECO:0000313" key="4">
    <source>
        <dbReference type="Proteomes" id="UP000019376"/>
    </source>
</evidence>
<reference evidence="3 4" key="1">
    <citation type="journal article" date="2013" name="PLoS ONE">
        <title>Genomic and secretomic analyses reveal unique features of the lignocellulolytic enzyme system of Penicillium decumbens.</title>
        <authorList>
            <person name="Liu G."/>
            <person name="Zhang L."/>
            <person name="Wei X."/>
            <person name="Zou G."/>
            <person name="Qin Y."/>
            <person name="Ma L."/>
            <person name="Li J."/>
            <person name="Zheng H."/>
            <person name="Wang S."/>
            <person name="Wang C."/>
            <person name="Xun L."/>
            <person name="Zhao G.-P."/>
            <person name="Zhou Z."/>
            <person name="Qu Y."/>
        </authorList>
    </citation>
    <scope>NUCLEOTIDE SEQUENCE [LARGE SCALE GENOMIC DNA]</scope>
    <source>
        <strain evidence="4">114-2 / CGMCC 5302</strain>
    </source>
</reference>
<keyword evidence="2" id="KW-1133">Transmembrane helix</keyword>
<dbReference type="OrthoDB" id="4497052at2759"/>
<keyword evidence="4" id="KW-1185">Reference proteome</keyword>
<keyword evidence="2" id="KW-0472">Membrane</keyword>
<organism evidence="3 4">
    <name type="scientific">Penicillium oxalicum (strain 114-2 / CGMCC 5302)</name>
    <name type="common">Penicillium decumbens</name>
    <dbReference type="NCBI Taxonomy" id="933388"/>
    <lineage>
        <taxon>Eukaryota</taxon>
        <taxon>Fungi</taxon>
        <taxon>Dikarya</taxon>
        <taxon>Ascomycota</taxon>
        <taxon>Pezizomycotina</taxon>
        <taxon>Eurotiomycetes</taxon>
        <taxon>Eurotiomycetidae</taxon>
        <taxon>Eurotiales</taxon>
        <taxon>Aspergillaceae</taxon>
        <taxon>Penicillium</taxon>
    </lineage>
</organism>
<dbReference type="PhylomeDB" id="S7ZF17"/>
<proteinExistence type="predicted"/>
<dbReference type="STRING" id="933388.S7ZF17"/>
<evidence type="ECO:0000256" key="1">
    <source>
        <dbReference type="SAM" id="MobiDB-lite"/>
    </source>
</evidence>
<gene>
    <name evidence="3" type="ORF">PDE_02214</name>
</gene>
<evidence type="ECO:0000313" key="3">
    <source>
        <dbReference type="EMBL" id="EPS27271.1"/>
    </source>
</evidence>
<dbReference type="EMBL" id="KB644410">
    <property type="protein sequence ID" value="EPS27271.1"/>
    <property type="molecule type" value="Genomic_DNA"/>
</dbReference>
<keyword evidence="2" id="KW-0812">Transmembrane</keyword>
<name>S7ZF17_PENO1</name>
<sequence>MARASRAISPSLLASIRSHLHIGSESDSESSQSTTATVLESRTQPGSPTTPLEENILTPRSAALVQTADAIEPFPAFDEEVSEKQRQWQCAYHASVMAGTQAQIRRETINPAIIAPADQPENKQVALNRVKEHLSNPHLCWSTRARFIALTNLVIRLDHILFRSNGEFLNSAAVADAAVVVAVILRYFIWMNGMLHGLVAAADHVFGALHPLSAEDMPVIFKYRQMAQVASAHLRKPKELEEQLLALYQNLFDEWIHERFLHMSNRKILHDIRIEPACLELISHVHDIWELLMRSATNYTTYMTRLDDIRRVYGLPFFVMTEMAEPPEIDGLSVSGAPLQVPKQGNKRK</sequence>
<protein>
    <submittedName>
        <fullName evidence="3">Uncharacterized protein</fullName>
    </submittedName>
</protein>
<accession>S7ZF17</accession>
<feature type="transmembrane region" description="Helical" evidence="2">
    <location>
        <begin position="168"/>
        <end position="189"/>
    </location>
</feature>
<dbReference type="HOGENOM" id="CLU_794777_0_0_1"/>
<evidence type="ECO:0000256" key="2">
    <source>
        <dbReference type="SAM" id="Phobius"/>
    </source>
</evidence>
<dbReference type="AlphaFoldDB" id="S7ZF17"/>